<evidence type="ECO:0000313" key="1">
    <source>
        <dbReference type="EMBL" id="JAH86731.1"/>
    </source>
</evidence>
<dbReference type="AlphaFoldDB" id="A0A0E9W8X0"/>
<proteinExistence type="predicted"/>
<sequence length="44" mass="4799">MEQNRRKQKGTLFAPDGSLSCTLSVTAHRVLMGPSCVSFSISTR</sequence>
<protein>
    <submittedName>
        <fullName evidence="1">Uncharacterized protein</fullName>
    </submittedName>
</protein>
<accession>A0A0E9W8X0</accession>
<reference evidence="1" key="2">
    <citation type="journal article" date="2015" name="Fish Shellfish Immunol.">
        <title>Early steps in the European eel (Anguilla anguilla)-Vibrio vulnificus interaction in the gills: Role of the RtxA13 toxin.</title>
        <authorList>
            <person name="Callol A."/>
            <person name="Pajuelo D."/>
            <person name="Ebbesson L."/>
            <person name="Teles M."/>
            <person name="MacKenzie S."/>
            <person name="Amaro C."/>
        </authorList>
    </citation>
    <scope>NUCLEOTIDE SEQUENCE</scope>
</reference>
<dbReference type="EMBL" id="GBXM01021846">
    <property type="protein sequence ID" value="JAH86731.1"/>
    <property type="molecule type" value="Transcribed_RNA"/>
</dbReference>
<reference evidence="1" key="1">
    <citation type="submission" date="2014-11" db="EMBL/GenBank/DDBJ databases">
        <authorList>
            <person name="Amaro Gonzalez C."/>
        </authorList>
    </citation>
    <scope>NUCLEOTIDE SEQUENCE</scope>
</reference>
<name>A0A0E9W8X0_ANGAN</name>
<organism evidence="1">
    <name type="scientific">Anguilla anguilla</name>
    <name type="common">European freshwater eel</name>
    <name type="synonym">Muraena anguilla</name>
    <dbReference type="NCBI Taxonomy" id="7936"/>
    <lineage>
        <taxon>Eukaryota</taxon>
        <taxon>Metazoa</taxon>
        <taxon>Chordata</taxon>
        <taxon>Craniata</taxon>
        <taxon>Vertebrata</taxon>
        <taxon>Euteleostomi</taxon>
        <taxon>Actinopterygii</taxon>
        <taxon>Neopterygii</taxon>
        <taxon>Teleostei</taxon>
        <taxon>Anguilliformes</taxon>
        <taxon>Anguillidae</taxon>
        <taxon>Anguilla</taxon>
    </lineage>
</organism>